<name>G1T0P1_RABIT</name>
<feature type="region of interest" description="Disordered" evidence="1">
    <location>
        <begin position="79"/>
        <end position="105"/>
    </location>
</feature>
<dbReference type="GO" id="GO:0051225">
    <property type="term" value="P:spindle assembly"/>
    <property type="evidence" value="ECO:0007669"/>
    <property type="project" value="TreeGrafter"/>
</dbReference>
<evidence type="ECO:0000313" key="3">
    <source>
        <dbReference type="Ensembl" id="ENSOCUP00000009578.4"/>
    </source>
</evidence>
<dbReference type="Ensembl" id="ENSOCUT00000011128.4">
    <property type="protein sequence ID" value="ENSOCUP00000009578.4"/>
    <property type="gene ID" value="ENSOCUG00000011123.4"/>
</dbReference>
<keyword evidence="2" id="KW-0812">Transmembrane</keyword>
<dbReference type="eggNOG" id="ENOG502RXNC">
    <property type="taxonomic scope" value="Eukaryota"/>
</dbReference>
<dbReference type="Bgee" id="ENSOCUG00000011123">
    <property type="expression patterns" value="Expressed in blood and 8 other cell types or tissues"/>
</dbReference>
<dbReference type="PaxDb" id="9986-ENSOCUP00000009578"/>
<organism evidence="3 4">
    <name type="scientific">Oryctolagus cuniculus</name>
    <name type="common">Rabbit</name>
    <dbReference type="NCBI Taxonomy" id="9986"/>
    <lineage>
        <taxon>Eukaryota</taxon>
        <taxon>Metazoa</taxon>
        <taxon>Chordata</taxon>
        <taxon>Craniata</taxon>
        <taxon>Vertebrata</taxon>
        <taxon>Euteleostomi</taxon>
        <taxon>Mammalia</taxon>
        <taxon>Eutheria</taxon>
        <taxon>Euarchontoglires</taxon>
        <taxon>Glires</taxon>
        <taxon>Lagomorpha</taxon>
        <taxon>Leporidae</taxon>
        <taxon>Oryctolagus</taxon>
    </lineage>
</organism>
<keyword evidence="2" id="KW-1133">Transmembrane helix</keyword>
<evidence type="ECO:0000256" key="1">
    <source>
        <dbReference type="SAM" id="MobiDB-lite"/>
    </source>
</evidence>
<dbReference type="GO" id="GO:0000800">
    <property type="term" value="C:lateral element"/>
    <property type="evidence" value="ECO:0007669"/>
    <property type="project" value="TreeGrafter"/>
</dbReference>
<feature type="region of interest" description="Disordered" evidence="1">
    <location>
        <begin position="194"/>
        <end position="254"/>
    </location>
</feature>
<evidence type="ECO:0000313" key="4">
    <source>
        <dbReference type="Proteomes" id="UP000001811"/>
    </source>
</evidence>
<dbReference type="GO" id="GO:0007129">
    <property type="term" value="P:homologous chromosome pairing at meiosis"/>
    <property type="evidence" value="ECO:0007669"/>
    <property type="project" value="TreeGrafter"/>
</dbReference>
<evidence type="ECO:0008006" key="5">
    <source>
        <dbReference type="Google" id="ProtNLM"/>
    </source>
</evidence>
<keyword evidence="4" id="KW-1185">Reference proteome</keyword>
<accession>G1T0P1</accession>
<protein>
    <recommendedName>
        <fullName evidence="5">KASH domain-containing protein</fullName>
    </recommendedName>
</protein>
<dbReference type="Proteomes" id="UP000001811">
    <property type="component" value="Unplaced"/>
</dbReference>
<feature type="compositionally biased region" description="Gly residues" evidence="1">
    <location>
        <begin position="91"/>
        <end position="105"/>
    </location>
</feature>
<sequence>MEKVERAGRIEVGGQGCGQTGCWGSRGGRQRKLLASRPPGCDARGTSRGYLQAGGAVRKQWRVGPCGRGVSRQNQHLVLRGSGGDQPRIGSPGGEGVGQETPGGPGQCGRCVGRPGALGLGGPGPGPCCRVLVELRTTSGSGFCPQRLTKRKVVCVCPGTFCVWGLESGRAGTVRAGAHGARFAWEERGDLTLSFPQRSRRGEPVSSGEGPQEPAVWLPRSEEEEEAVESRVTAAAPVSGDFPGSPAESSPAEPGLQQALVPVIKELVPDRRQPRGQLCLRPQQLRVARHPRVPAPAVGLLLLLLLSVLLLVQSPAPTWPHLQLCYLQPPPV</sequence>
<reference evidence="3" key="3">
    <citation type="submission" date="2025-09" db="UniProtKB">
        <authorList>
            <consortium name="Ensembl"/>
        </authorList>
    </citation>
    <scope>IDENTIFICATION</scope>
    <source>
        <strain evidence="3">Thorbecke</strain>
    </source>
</reference>
<evidence type="ECO:0000256" key="2">
    <source>
        <dbReference type="SAM" id="Phobius"/>
    </source>
</evidence>
<dbReference type="PANTHER" id="PTHR47300">
    <property type="entry name" value="PROTEIN KASH5"/>
    <property type="match status" value="1"/>
</dbReference>
<dbReference type="GO" id="GO:0090619">
    <property type="term" value="C:meiotic spindle pole"/>
    <property type="evidence" value="ECO:0007669"/>
    <property type="project" value="TreeGrafter"/>
</dbReference>
<dbReference type="GO" id="GO:0034397">
    <property type="term" value="P:telomere localization"/>
    <property type="evidence" value="ECO:0007669"/>
    <property type="project" value="InterPro"/>
</dbReference>
<dbReference type="InParanoid" id="G1T0P1"/>
<proteinExistence type="predicted"/>
<dbReference type="GO" id="GO:0005640">
    <property type="term" value="C:nuclear outer membrane"/>
    <property type="evidence" value="ECO:0007669"/>
    <property type="project" value="TreeGrafter"/>
</dbReference>
<dbReference type="GO" id="GO:0090220">
    <property type="term" value="P:chromosome localization to nuclear envelope involved in homologous chromosome segregation"/>
    <property type="evidence" value="ECO:0007669"/>
    <property type="project" value="TreeGrafter"/>
</dbReference>
<dbReference type="GO" id="GO:0070840">
    <property type="term" value="F:dynein complex binding"/>
    <property type="evidence" value="ECO:0007669"/>
    <property type="project" value="TreeGrafter"/>
</dbReference>
<dbReference type="HOGENOM" id="CLU_768453_0_0_1"/>
<feature type="transmembrane region" description="Helical" evidence="2">
    <location>
        <begin position="293"/>
        <end position="312"/>
    </location>
</feature>
<dbReference type="GO" id="GO:0000781">
    <property type="term" value="C:chromosome, telomeric region"/>
    <property type="evidence" value="ECO:0007669"/>
    <property type="project" value="TreeGrafter"/>
</dbReference>
<dbReference type="STRING" id="9986.ENSOCUP00000009578"/>
<dbReference type="GO" id="GO:0051653">
    <property type="term" value="P:spindle localization"/>
    <property type="evidence" value="ECO:0007669"/>
    <property type="project" value="TreeGrafter"/>
</dbReference>
<dbReference type="AlphaFoldDB" id="G1T0P1"/>
<keyword evidence="2" id="KW-0472">Membrane</keyword>
<reference evidence="3" key="2">
    <citation type="submission" date="2025-08" db="UniProtKB">
        <authorList>
            <consortium name="Ensembl"/>
        </authorList>
    </citation>
    <scope>IDENTIFICATION</scope>
    <source>
        <strain evidence="3">Thorbecke</strain>
    </source>
</reference>
<reference evidence="3 4" key="1">
    <citation type="journal article" date="2011" name="Nature">
        <title>A high-resolution map of human evolutionary constraint using 29 mammals.</title>
        <authorList>
            <person name="Lindblad-Toh K."/>
            <person name="Garber M."/>
            <person name="Zuk O."/>
            <person name="Lin M.F."/>
            <person name="Parker B.J."/>
            <person name="Washietl S."/>
            <person name="Kheradpour P."/>
            <person name="Ernst J."/>
            <person name="Jordan G."/>
            <person name="Mauceli E."/>
            <person name="Ward L.D."/>
            <person name="Lowe C.B."/>
            <person name="Holloway A.K."/>
            <person name="Clamp M."/>
            <person name="Gnerre S."/>
            <person name="Alfoldi J."/>
            <person name="Beal K."/>
            <person name="Chang J."/>
            <person name="Clawson H."/>
            <person name="Cuff J."/>
            <person name="Di Palma F."/>
            <person name="Fitzgerald S."/>
            <person name="Flicek P."/>
            <person name="Guttman M."/>
            <person name="Hubisz M.J."/>
            <person name="Jaffe D.B."/>
            <person name="Jungreis I."/>
            <person name="Kent W.J."/>
            <person name="Kostka D."/>
            <person name="Lara M."/>
            <person name="Martins A.L."/>
            <person name="Massingham T."/>
            <person name="Moltke I."/>
            <person name="Raney B.J."/>
            <person name="Rasmussen M.D."/>
            <person name="Robinson J."/>
            <person name="Stark A."/>
            <person name="Vilella A.J."/>
            <person name="Wen J."/>
            <person name="Xie X."/>
            <person name="Zody M.C."/>
            <person name="Baldwin J."/>
            <person name="Bloom T."/>
            <person name="Chin C.W."/>
            <person name="Heiman D."/>
            <person name="Nicol R."/>
            <person name="Nusbaum C."/>
            <person name="Young S."/>
            <person name="Wilkinson J."/>
            <person name="Worley K.C."/>
            <person name="Kovar C.L."/>
            <person name="Muzny D.M."/>
            <person name="Gibbs R.A."/>
            <person name="Cree A."/>
            <person name="Dihn H.H."/>
            <person name="Fowler G."/>
            <person name="Jhangiani S."/>
            <person name="Joshi V."/>
            <person name="Lee S."/>
            <person name="Lewis L.R."/>
            <person name="Nazareth L.V."/>
            <person name="Okwuonu G."/>
            <person name="Santibanez J."/>
            <person name="Warren W.C."/>
            <person name="Mardis E.R."/>
            <person name="Weinstock G.M."/>
            <person name="Wilson R.K."/>
            <person name="Delehaunty K."/>
            <person name="Dooling D."/>
            <person name="Fronik C."/>
            <person name="Fulton L."/>
            <person name="Fulton B."/>
            <person name="Graves T."/>
            <person name="Minx P."/>
            <person name="Sodergren E."/>
            <person name="Birney E."/>
            <person name="Margulies E.H."/>
            <person name="Herrero J."/>
            <person name="Green E.D."/>
            <person name="Haussler D."/>
            <person name="Siepel A."/>
            <person name="Goldman N."/>
            <person name="Pollard K.S."/>
            <person name="Pedersen J.S."/>
            <person name="Lander E.S."/>
            <person name="Kellis M."/>
        </authorList>
    </citation>
    <scope>NUCLEOTIDE SEQUENCE [LARGE SCALE GENOMIC DNA]</scope>
    <source>
        <strain evidence="4">Thorbecke</strain>
    </source>
</reference>
<dbReference type="InterPro" id="IPR028170">
    <property type="entry name" value="KASH5"/>
</dbReference>
<feature type="compositionally biased region" description="Low complexity" evidence="1">
    <location>
        <begin position="243"/>
        <end position="254"/>
    </location>
</feature>
<dbReference type="PANTHER" id="PTHR47300:SF1">
    <property type="entry name" value="PROTEIN KASH5"/>
    <property type="match status" value="1"/>
</dbReference>
<dbReference type="GO" id="GO:0034993">
    <property type="term" value="C:meiotic nuclear membrane microtubule tethering complex"/>
    <property type="evidence" value="ECO:0007669"/>
    <property type="project" value="InterPro"/>
</dbReference>
<dbReference type="GO" id="GO:0007015">
    <property type="term" value="P:actin filament organization"/>
    <property type="evidence" value="ECO:0007669"/>
    <property type="project" value="TreeGrafter"/>
</dbReference>